<reference evidence="2 3" key="1">
    <citation type="submission" date="2016-10" db="EMBL/GenBank/DDBJ databases">
        <title>Genome sequence of the ascomycete fungus Penicillium subrubescens.</title>
        <authorList>
            <person name="De Vries R.P."/>
            <person name="Peng M."/>
            <person name="Dilokpimol A."/>
            <person name="Hilden K."/>
            <person name="Makela M.R."/>
            <person name="Grigoriev I."/>
            <person name="Riley R."/>
            <person name="Granchi Z."/>
        </authorList>
    </citation>
    <scope>NUCLEOTIDE SEQUENCE [LARGE SCALE GENOMIC DNA]</scope>
    <source>
        <strain evidence="2 3">CBS 132785</strain>
    </source>
</reference>
<keyword evidence="3" id="KW-1185">Reference proteome</keyword>
<accession>A0A1Q5T6U9</accession>
<organism evidence="2 3">
    <name type="scientific">Penicillium subrubescens</name>
    <dbReference type="NCBI Taxonomy" id="1316194"/>
    <lineage>
        <taxon>Eukaryota</taxon>
        <taxon>Fungi</taxon>
        <taxon>Dikarya</taxon>
        <taxon>Ascomycota</taxon>
        <taxon>Pezizomycotina</taxon>
        <taxon>Eurotiomycetes</taxon>
        <taxon>Eurotiomycetidae</taxon>
        <taxon>Eurotiales</taxon>
        <taxon>Aspergillaceae</taxon>
        <taxon>Penicillium</taxon>
    </lineage>
</organism>
<evidence type="ECO:0000256" key="1">
    <source>
        <dbReference type="SAM" id="MobiDB-lite"/>
    </source>
</evidence>
<proteinExistence type="predicted"/>
<evidence type="ECO:0000313" key="2">
    <source>
        <dbReference type="EMBL" id="OKO95954.1"/>
    </source>
</evidence>
<feature type="compositionally biased region" description="Basic and acidic residues" evidence="1">
    <location>
        <begin position="59"/>
        <end position="68"/>
    </location>
</feature>
<protein>
    <submittedName>
        <fullName evidence="2">Uncharacterized protein</fullName>
    </submittedName>
</protein>
<comment type="caution">
    <text evidence="2">The sequence shown here is derived from an EMBL/GenBank/DDBJ whole genome shotgun (WGS) entry which is preliminary data.</text>
</comment>
<dbReference type="Proteomes" id="UP000186955">
    <property type="component" value="Unassembled WGS sequence"/>
</dbReference>
<evidence type="ECO:0000313" key="3">
    <source>
        <dbReference type="Proteomes" id="UP000186955"/>
    </source>
</evidence>
<sequence>MDHAGNFPVSNGGVQLGQYGVCDPENPPQSHSKVPVPARTWDELVIGSAYPFDGAGGKAKYDSSDPRL</sequence>
<dbReference type="EMBL" id="MNBE01000701">
    <property type="protein sequence ID" value="OKO95954.1"/>
    <property type="molecule type" value="Genomic_DNA"/>
</dbReference>
<feature type="region of interest" description="Disordered" evidence="1">
    <location>
        <begin position="49"/>
        <end position="68"/>
    </location>
</feature>
<name>A0A1Q5T6U9_9EURO</name>
<dbReference type="AlphaFoldDB" id="A0A1Q5T6U9"/>
<feature type="region of interest" description="Disordered" evidence="1">
    <location>
        <begin position="1"/>
        <end position="35"/>
    </location>
</feature>
<gene>
    <name evidence="2" type="ORF">PENSUB_10975</name>
</gene>